<organism evidence="2 3">
    <name type="scientific">Hydnum rufescens UP504</name>
    <dbReference type="NCBI Taxonomy" id="1448309"/>
    <lineage>
        <taxon>Eukaryota</taxon>
        <taxon>Fungi</taxon>
        <taxon>Dikarya</taxon>
        <taxon>Basidiomycota</taxon>
        <taxon>Agaricomycotina</taxon>
        <taxon>Agaricomycetes</taxon>
        <taxon>Cantharellales</taxon>
        <taxon>Hydnaceae</taxon>
        <taxon>Hydnum</taxon>
    </lineage>
</organism>
<comment type="caution">
    <text evidence="2">The sequence shown here is derived from an EMBL/GenBank/DDBJ whole genome shotgun (WGS) entry which is preliminary data.</text>
</comment>
<dbReference type="AlphaFoldDB" id="A0A9P6B8H7"/>
<feature type="compositionally biased region" description="Basic and acidic residues" evidence="1">
    <location>
        <begin position="111"/>
        <end position="122"/>
    </location>
</feature>
<evidence type="ECO:0000313" key="3">
    <source>
        <dbReference type="Proteomes" id="UP000886523"/>
    </source>
</evidence>
<reference evidence="2" key="1">
    <citation type="journal article" date="2020" name="Nat. Commun.">
        <title>Large-scale genome sequencing of mycorrhizal fungi provides insights into the early evolution of symbiotic traits.</title>
        <authorList>
            <person name="Miyauchi S."/>
            <person name="Kiss E."/>
            <person name="Kuo A."/>
            <person name="Drula E."/>
            <person name="Kohler A."/>
            <person name="Sanchez-Garcia M."/>
            <person name="Morin E."/>
            <person name="Andreopoulos B."/>
            <person name="Barry K.W."/>
            <person name="Bonito G."/>
            <person name="Buee M."/>
            <person name="Carver A."/>
            <person name="Chen C."/>
            <person name="Cichocki N."/>
            <person name="Clum A."/>
            <person name="Culley D."/>
            <person name="Crous P.W."/>
            <person name="Fauchery L."/>
            <person name="Girlanda M."/>
            <person name="Hayes R.D."/>
            <person name="Keri Z."/>
            <person name="LaButti K."/>
            <person name="Lipzen A."/>
            <person name="Lombard V."/>
            <person name="Magnuson J."/>
            <person name="Maillard F."/>
            <person name="Murat C."/>
            <person name="Nolan M."/>
            <person name="Ohm R.A."/>
            <person name="Pangilinan J."/>
            <person name="Pereira M.F."/>
            <person name="Perotto S."/>
            <person name="Peter M."/>
            <person name="Pfister S."/>
            <person name="Riley R."/>
            <person name="Sitrit Y."/>
            <person name="Stielow J.B."/>
            <person name="Szollosi G."/>
            <person name="Zifcakova L."/>
            <person name="Stursova M."/>
            <person name="Spatafora J.W."/>
            <person name="Tedersoo L."/>
            <person name="Vaario L.M."/>
            <person name="Yamada A."/>
            <person name="Yan M."/>
            <person name="Wang P."/>
            <person name="Xu J."/>
            <person name="Bruns T."/>
            <person name="Baldrian P."/>
            <person name="Vilgalys R."/>
            <person name="Dunand C."/>
            <person name="Henrissat B."/>
            <person name="Grigoriev I.V."/>
            <person name="Hibbett D."/>
            <person name="Nagy L.G."/>
            <person name="Martin F.M."/>
        </authorList>
    </citation>
    <scope>NUCLEOTIDE SEQUENCE</scope>
    <source>
        <strain evidence="2">UP504</strain>
    </source>
</reference>
<protein>
    <submittedName>
        <fullName evidence="2">Uncharacterized protein</fullName>
    </submittedName>
</protein>
<feature type="compositionally biased region" description="Basic residues" evidence="1">
    <location>
        <begin position="123"/>
        <end position="135"/>
    </location>
</feature>
<gene>
    <name evidence="2" type="ORF">BS47DRAFT_1358164</name>
</gene>
<feature type="region of interest" description="Disordered" evidence="1">
    <location>
        <begin position="28"/>
        <end position="171"/>
    </location>
</feature>
<evidence type="ECO:0000256" key="1">
    <source>
        <dbReference type="SAM" id="MobiDB-lite"/>
    </source>
</evidence>
<name>A0A9P6B8H7_9AGAM</name>
<accession>A0A9P6B8H7</accession>
<keyword evidence="3" id="KW-1185">Reference proteome</keyword>
<feature type="compositionally biased region" description="Pro residues" evidence="1">
    <location>
        <begin position="162"/>
        <end position="171"/>
    </location>
</feature>
<sequence>MYCACSASTWALLDYRQLPALNCKYAATPRNSQKGDHTTTHPWRRVIGQKQQNDDLPNEPPPPRNEDATRQRWLASQNPDENHTPASAGACPRQNESYEHNPPKPQPTKPAPDRLPDETQDRKPRRKTIKHRRNHTPTLVGCVVPSLRENPPDKDTTSPQYVQPPKPRVPPPETTIDETVCHTPASAGVWSLPYVKTHPTTIWTSPQYTSQCAATQASSAHPPNMMIDEIAYHTPTAVGCTKAPKEQQKLLFWCFLCFFIYF</sequence>
<proteinExistence type="predicted"/>
<dbReference type="EMBL" id="MU128917">
    <property type="protein sequence ID" value="KAF9519581.1"/>
    <property type="molecule type" value="Genomic_DNA"/>
</dbReference>
<dbReference type="Proteomes" id="UP000886523">
    <property type="component" value="Unassembled WGS sequence"/>
</dbReference>
<evidence type="ECO:0000313" key="2">
    <source>
        <dbReference type="EMBL" id="KAF9519581.1"/>
    </source>
</evidence>